<dbReference type="Proteomes" id="UP001519460">
    <property type="component" value="Unassembled WGS sequence"/>
</dbReference>
<feature type="region of interest" description="Disordered" evidence="1">
    <location>
        <begin position="1"/>
        <end position="20"/>
    </location>
</feature>
<accession>A0ABD0LYP0</accession>
<gene>
    <name evidence="2" type="ORF">BaRGS_00004211</name>
</gene>
<organism evidence="2 3">
    <name type="scientific">Batillaria attramentaria</name>
    <dbReference type="NCBI Taxonomy" id="370345"/>
    <lineage>
        <taxon>Eukaryota</taxon>
        <taxon>Metazoa</taxon>
        <taxon>Spiralia</taxon>
        <taxon>Lophotrochozoa</taxon>
        <taxon>Mollusca</taxon>
        <taxon>Gastropoda</taxon>
        <taxon>Caenogastropoda</taxon>
        <taxon>Sorbeoconcha</taxon>
        <taxon>Cerithioidea</taxon>
        <taxon>Batillariidae</taxon>
        <taxon>Batillaria</taxon>
    </lineage>
</organism>
<sequence length="115" mass="12653">MLQSPHVHKRRQLAPGCGSSRVEQKEASDIGNAIFCHFSHSLSLSVLLPRALSLLWYSLRTSGGNSPFSVDLLSSTAWVCEGAPFLQDRRQVLRFGVAPEKGKAQCSEQFARPDV</sequence>
<dbReference type="EMBL" id="JACVVK020000014">
    <property type="protein sequence ID" value="KAK7504725.1"/>
    <property type="molecule type" value="Genomic_DNA"/>
</dbReference>
<protein>
    <submittedName>
        <fullName evidence="2">Uncharacterized protein</fullName>
    </submittedName>
</protein>
<keyword evidence="3" id="KW-1185">Reference proteome</keyword>
<reference evidence="2 3" key="1">
    <citation type="journal article" date="2023" name="Sci. Data">
        <title>Genome assembly of the Korean intertidal mud-creeper Batillaria attramentaria.</title>
        <authorList>
            <person name="Patra A.K."/>
            <person name="Ho P.T."/>
            <person name="Jun S."/>
            <person name="Lee S.J."/>
            <person name="Kim Y."/>
            <person name="Won Y.J."/>
        </authorList>
    </citation>
    <scope>NUCLEOTIDE SEQUENCE [LARGE SCALE GENOMIC DNA]</scope>
    <source>
        <strain evidence="2">Wonlab-2016</strain>
    </source>
</reference>
<name>A0ABD0LYP0_9CAEN</name>
<evidence type="ECO:0000256" key="1">
    <source>
        <dbReference type="SAM" id="MobiDB-lite"/>
    </source>
</evidence>
<comment type="caution">
    <text evidence="2">The sequence shown here is derived from an EMBL/GenBank/DDBJ whole genome shotgun (WGS) entry which is preliminary data.</text>
</comment>
<evidence type="ECO:0000313" key="2">
    <source>
        <dbReference type="EMBL" id="KAK7504725.1"/>
    </source>
</evidence>
<evidence type="ECO:0000313" key="3">
    <source>
        <dbReference type="Proteomes" id="UP001519460"/>
    </source>
</evidence>
<dbReference type="AlphaFoldDB" id="A0ABD0LYP0"/>
<feature type="compositionally biased region" description="Basic residues" evidence="1">
    <location>
        <begin position="1"/>
        <end position="12"/>
    </location>
</feature>
<proteinExistence type="predicted"/>